<comment type="subcellular location">
    <subcellularLocation>
        <location evidence="1">Nucleus</location>
        <location evidence="1">Nucleolus</location>
    </subcellularLocation>
</comment>
<dbReference type="SMART" id="SM00360">
    <property type="entry name" value="RRM"/>
    <property type="match status" value="1"/>
</dbReference>
<evidence type="ECO:0000256" key="1">
    <source>
        <dbReference type="ARBA" id="ARBA00004604"/>
    </source>
</evidence>
<dbReference type="Pfam" id="PF00076">
    <property type="entry name" value="RRM_1"/>
    <property type="match status" value="1"/>
</dbReference>
<dbReference type="WBParaSite" id="SMRG1_15120.1">
    <property type="protein sequence ID" value="SMRG1_15120.1"/>
    <property type="gene ID" value="SMRG1_15120"/>
</dbReference>
<sequence>MTNNLVVLHITRLPKYFGPSELRKYIEQFGKVHELYIPKSKKTGKWKDSAFVRMSDEAAPLVASTLNNLLQFNKIIKCEVLADNKRLFRTSRYLRNSTRASHEENQTIATIKRVTALNARKGMDFTNSSVRKSLPQAVRRRKHNFQKRIAAIKKTNLNFRFHETDH</sequence>
<evidence type="ECO:0000259" key="5">
    <source>
        <dbReference type="PROSITE" id="PS50102"/>
    </source>
</evidence>
<keyword evidence="2 4" id="KW-0694">RNA-binding</keyword>
<feature type="domain" description="RRM" evidence="5">
    <location>
        <begin position="6"/>
        <end position="101"/>
    </location>
</feature>
<reference evidence="7" key="1">
    <citation type="submission" date="2023-11" db="UniProtKB">
        <authorList>
            <consortium name="WormBaseParasite"/>
        </authorList>
    </citation>
    <scope>IDENTIFICATION</scope>
</reference>
<evidence type="ECO:0000313" key="6">
    <source>
        <dbReference type="Proteomes" id="UP000050790"/>
    </source>
</evidence>
<dbReference type="GO" id="GO:0003723">
    <property type="term" value="F:RNA binding"/>
    <property type="evidence" value="ECO:0007669"/>
    <property type="project" value="UniProtKB-UniRule"/>
</dbReference>
<dbReference type="InterPro" id="IPR035979">
    <property type="entry name" value="RBD_domain_sf"/>
</dbReference>
<evidence type="ECO:0000256" key="2">
    <source>
        <dbReference type="ARBA" id="ARBA00022884"/>
    </source>
</evidence>
<organism evidence="6 7">
    <name type="scientific">Schistosoma margrebowiei</name>
    <dbReference type="NCBI Taxonomy" id="48269"/>
    <lineage>
        <taxon>Eukaryota</taxon>
        <taxon>Metazoa</taxon>
        <taxon>Spiralia</taxon>
        <taxon>Lophotrochozoa</taxon>
        <taxon>Platyhelminthes</taxon>
        <taxon>Trematoda</taxon>
        <taxon>Digenea</taxon>
        <taxon>Strigeidida</taxon>
        <taxon>Schistosomatoidea</taxon>
        <taxon>Schistosomatidae</taxon>
        <taxon>Schistosoma</taxon>
    </lineage>
</organism>
<dbReference type="PROSITE" id="PS50102">
    <property type="entry name" value="RRM"/>
    <property type="match status" value="1"/>
</dbReference>
<dbReference type="PANTHER" id="PTHR46754">
    <property type="entry name" value="MKI67 FHA DOMAIN-INTERACTING NUCLEOLAR PHOSPHOPROTEIN"/>
    <property type="match status" value="1"/>
</dbReference>
<accession>A0AA84Z7X6</accession>
<evidence type="ECO:0000256" key="3">
    <source>
        <dbReference type="ARBA" id="ARBA00023242"/>
    </source>
</evidence>
<keyword evidence="3" id="KW-0539">Nucleus</keyword>
<evidence type="ECO:0000256" key="4">
    <source>
        <dbReference type="PROSITE-ProRule" id="PRU00176"/>
    </source>
</evidence>
<dbReference type="SUPFAM" id="SSF54928">
    <property type="entry name" value="RNA-binding domain, RBD"/>
    <property type="match status" value="1"/>
</dbReference>
<dbReference type="AlphaFoldDB" id="A0AA84Z7X6"/>
<dbReference type="Gene3D" id="3.30.70.330">
    <property type="match status" value="1"/>
</dbReference>
<proteinExistence type="predicted"/>
<protein>
    <recommendedName>
        <fullName evidence="5">RRM domain-containing protein</fullName>
    </recommendedName>
</protein>
<dbReference type="Proteomes" id="UP000050790">
    <property type="component" value="Unassembled WGS sequence"/>
</dbReference>
<name>A0AA84Z7X6_9TREM</name>
<dbReference type="InterPro" id="IPR000504">
    <property type="entry name" value="RRM_dom"/>
</dbReference>
<dbReference type="InterPro" id="IPR012677">
    <property type="entry name" value="Nucleotide-bd_a/b_plait_sf"/>
</dbReference>
<dbReference type="CDD" id="cd12307">
    <property type="entry name" value="RRM_NIFK_like"/>
    <property type="match status" value="1"/>
</dbReference>
<evidence type="ECO:0000313" key="7">
    <source>
        <dbReference type="WBParaSite" id="SMRG1_15120.1"/>
    </source>
</evidence>
<dbReference type="GO" id="GO:0005730">
    <property type="term" value="C:nucleolus"/>
    <property type="evidence" value="ECO:0007669"/>
    <property type="project" value="UniProtKB-SubCell"/>
</dbReference>